<dbReference type="STRING" id="708187.A0A1Q8S5L4"/>
<accession>A0A1Q8S5L4</accession>
<evidence type="ECO:0000313" key="3">
    <source>
        <dbReference type="EMBL" id="OLN96702.1"/>
    </source>
</evidence>
<dbReference type="AlphaFoldDB" id="A0A1Q8S5L4"/>
<dbReference type="Gene3D" id="3.40.33.10">
    <property type="entry name" value="CAP"/>
    <property type="match status" value="1"/>
</dbReference>
<dbReference type="PRINTS" id="PR00837">
    <property type="entry name" value="V5TPXLIKE"/>
</dbReference>
<name>A0A1Q8S5L4_9PEZI</name>
<dbReference type="CDD" id="cd05382">
    <property type="entry name" value="CAP_GAPR1-like"/>
    <property type="match status" value="1"/>
</dbReference>
<dbReference type="InterPro" id="IPR001283">
    <property type="entry name" value="CRISP-related"/>
</dbReference>
<feature type="compositionally biased region" description="Low complexity" evidence="1">
    <location>
        <begin position="78"/>
        <end position="105"/>
    </location>
</feature>
<sequence>MRFSTSTASVEYSTITLVDASPIPIPSFSTSSFNGANSTSFTNSTIFANSTASLNGTTSGTSSRTTLLTTFVTSSSLIQTSTDASPKPSSTSSSPVATSTSPSTPGLTADQQRALDLHNQARAAVGNPPLTWDSSLAASAQAWADHLTSVGSLEHDTNPGGQGENLASQWGAGTNTFYANGVQLWLDEKPLYDNQPIRTTGSPNYLDYGHYTQAIWKDTKRVGLAIATDSKGTTFLVARYSPGGNIVGSMPY</sequence>
<dbReference type="EMBL" id="MPGH01000014">
    <property type="protein sequence ID" value="OLN96702.1"/>
    <property type="molecule type" value="Genomic_DNA"/>
</dbReference>
<comment type="caution">
    <text evidence="3">The sequence shown here is derived from an EMBL/GenBank/DDBJ whole genome shotgun (WGS) entry which is preliminary data.</text>
</comment>
<dbReference type="InterPro" id="IPR014044">
    <property type="entry name" value="CAP_dom"/>
</dbReference>
<feature type="domain" description="SCP" evidence="2">
    <location>
        <begin position="109"/>
        <end position="248"/>
    </location>
</feature>
<dbReference type="PANTHER" id="PTHR10334">
    <property type="entry name" value="CYSTEINE-RICH SECRETORY PROTEIN-RELATED"/>
    <property type="match status" value="1"/>
</dbReference>
<dbReference type="InterPro" id="IPR034113">
    <property type="entry name" value="SCP_GAPR1-like"/>
</dbReference>
<dbReference type="Pfam" id="PF00188">
    <property type="entry name" value="CAP"/>
    <property type="match status" value="1"/>
</dbReference>
<evidence type="ECO:0000313" key="4">
    <source>
        <dbReference type="Proteomes" id="UP000186583"/>
    </source>
</evidence>
<evidence type="ECO:0000259" key="2">
    <source>
        <dbReference type="SMART" id="SM00198"/>
    </source>
</evidence>
<dbReference type="InterPro" id="IPR035940">
    <property type="entry name" value="CAP_sf"/>
</dbReference>
<evidence type="ECO:0000256" key="1">
    <source>
        <dbReference type="SAM" id="MobiDB-lite"/>
    </source>
</evidence>
<dbReference type="SUPFAM" id="SSF55797">
    <property type="entry name" value="PR-1-like"/>
    <property type="match status" value="1"/>
</dbReference>
<gene>
    <name evidence="3" type="ORF">CCHL11_02334</name>
</gene>
<feature type="region of interest" description="Disordered" evidence="1">
    <location>
        <begin position="78"/>
        <end position="108"/>
    </location>
</feature>
<proteinExistence type="predicted"/>
<dbReference type="PRINTS" id="PR00838">
    <property type="entry name" value="V5ALLERGEN"/>
</dbReference>
<reference evidence="3 4" key="1">
    <citation type="submission" date="2016-11" db="EMBL/GenBank/DDBJ databases">
        <title>Draft Genome Assembly of Colletotrichum chlorophyti a pathogen of herbaceous plants.</title>
        <authorList>
            <person name="Gan P."/>
            <person name="Narusaka M."/>
            <person name="Tsushima A."/>
            <person name="Narusaka Y."/>
            <person name="Takano Y."/>
            <person name="Shirasu K."/>
        </authorList>
    </citation>
    <scope>NUCLEOTIDE SEQUENCE [LARGE SCALE GENOMIC DNA]</scope>
    <source>
        <strain evidence="3 4">NTL11</strain>
    </source>
</reference>
<dbReference type="Proteomes" id="UP000186583">
    <property type="component" value="Unassembled WGS sequence"/>
</dbReference>
<organism evidence="3 4">
    <name type="scientific">Colletotrichum chlorophyti</name>
    <dbReference type="NCBI Taxonomy" id="708187"/>
    <lineage>
        <taxon>Eukaryota</taxon>
        <taxon>Fungi</taxon>
        <taxon>Dikarya</taxon>
        <taxon>Ascomycota</taxon>
        <taxon>Pezizomycotina</taxon>
        <taxon>Sordariomycetes</taxon>
        <taxon>Hypocreomycetidae</taxon>
        <taxon>Glomerellales</taxon>
        <taxon>Glomerellaceae</taxon>
        <taxon>Colletotrichum</taxon>
    </lineage>
</organism>
<dbReference type="SMART" id="SM00198">
    <property type="entry name" value="SCP"/>
    <property type="match status" value="1"/>
</dbReference>
<dbReference type="OrthoDB" id="43654at2759"/>
<protein>
    <submittedName>
        <fullName evidence="3">Pathogenesis-related protein 1B</fullName>
    </submittedName>
</protein>
<keyword evidence="4" id="KW-1185">Reference proteome</keyword>
<dbReference type="InterPro" id="IPR002413">
    <property type="entry name" value="V5_allergen-like"/>
</dbReference>